<dbReference type="AlphaFoldDB" id="A0A3D9JPR1"/>
<gene>
    <name evidence="3" type="ORF">DFP98_11382</name>
</gene>
<feature type="signal peptide" evidence="2">
    <location>
        <begin position="1"/>
        <end position="21"/>
    </location>
</feature>
<organism evidence="3 4">
    <name type="scientific">Cohnella phaseoli</name>
    <dbReference type="NCBI Taxonomy" id="456490"/>
    <lineage>
        <taxon>Bacteria</taxon>
        <taxon>Bacillati</taxon>
        <taxon>Bacillota</taxon>
        <taxon>Bacilli</taxon>
        <taxon>Bacillales</taxon>
        <taxon>Paenibacillaceae</taxon>
        <taxon>Cohnella</taxon>
    </lineage>
</organism>
<evidence type="ECO:0008006" key="5">
    <source>
        <dbReference type="Google" id="ProtNLM"/>
    </source>
</evidence>
<protein>
    <recommendedName>
        <fullName evidence="5">TrbC/VIRB2 family protein</fullName>
    </recommendedName>
</protein>
<dbReference type="EMBL" id="QRDZ01000013">
    <property type="protein sequence ID" value="RED76022.1"/>
    <property type="molecule type" value="Genomic_DNA"/>
</dbReference>
<dbReference type="Pfam" id="PF18895">
    <property type="entry name" value="T4SS_pilin"/>
    <property type="match status" value="1"/>
</dbReference>
<dbReference type="Proteomes" id="UP000256977">
    <property type="component" value="Unassembled WGS sequence"/>
</dbReference>
<keyword evidence="2" id="KW-0732">Signal</keyword>
<keyword evidence="1" id="KW-0472">Membrane</keyword>
<dbReference type="InterPro" id="IPR043993">
    <property type="entry name" value="T4SS_pilin"/>
</dbReference>
<evidence type="ECO:0000256" key="2">
    <source>
        <dbReference type="SAM" id="SignalP"/>
    </source>
</evidence>
<reference evidence="3 4" key="1">
    <citation type="submission" date="2018-07" db="EMBL/GenBank/DDBJ databases">
        <title>Genomic Encyclopedia of Type Strains, Phase III (KMG-III): the genomes of soil and plant-associated and newly described type strains.</title>
        <authorList>
            <person name="Whitman W."/>
        </authorList>
    </citation>
    <scope>NUCLEOTIDE SEQUENCE [LARGE SCALE GENOMIC DNA]</scope>
    <source>
        <strain evidence="3 4">CECT 7287</strain>
    </source>
</reference>
<name>A0A3D9JPR1_9BACL</name>
<comment type="caution">
    <text evidence="3">The sequence shown here is derived from an EMBL/GenBank/DDBJ whole genome shotgun (WGS) entry which is preliminary data.</text>
</comment>
<keyword evidence="1" id="KW-1133">Transmembrane helix</keyword>
<evidence type="ECO:0000256" key="1">
    <source>
        <dbReference type="SAM" id="Phobius"/>
    </source>
</evidence>
<dbReference type="RefSeq" id="WP_143762645.1">
    <property type="nucleotide sequence ID" value="NZ_QRDZ01000013.1"/>
</dbReference>
<dbReference type="OrthoDB" id="2942835at2"/>
<evidence type="ECO:0000313" key="3">
    <source>
        <dbReference type="EMBL" id="RED76022.1"/>
    </source>
</evidence>
<feature type="chain" id="PRO_5017789871" description="TrbC/VIRB2 family protein" evidence="2">
    <location>
        <begin position="22"/>
        <end position="119"/>
    </location>
</feature>
<sequence length="119" mass="12645">MKIRRLIAVLLLTFGLSLAVAAPTFAKNDLDFSKIESVQSGTGTETAITDTLDKWVLNLRIVGVILAILAIVLGAIIFSMSLGNSQRRGLGISAMLCAAISIVIIIKAPQLAGYFINQT</sequence>
<keyword evidence="4" id="KW-1185">Reference proteome</keyword>
<proteinExistence type="predicted"/>
<feature type="transmembrane region" description="Helical" evidence="1">
    <location>
        <begin position="94"/>
        <end position="116"/>
    </location>
</feature>
<feature type="transmembrane region" description="Helical" evidence="1">
    <location>
        <begin position="61"/>
        <end position="82"/>
    </location>
</feature>
<keyword evidence="1" id="KW-0812">Transmembrane</keyword>
<accession>A0A3D9JPR1</accession>
<evidence type="ECO:0000313" key="4">
    <source>
        <dbReference type="Proteomes" id="UP000256977"/>
    </source>
</evidence>